<evidence type="ECO:0000313" key="2">
    <source>
        <dbReference type="EMBL" id="KOY52104.1"/>
    </source>
</evidence>
<sequence length="218" mass="25913">MTLKKFTFSLFVFAHVSIFAQNTLNSGLLPKIVLSKEISDKTKSINTIESRFIVDEDDKNISFSLVDMSTILSFKTGLNKSFNFGYLLRLKNEETIHRTFQHFNIIQQQLTYKLAHRFAFEQFYQDGFSPTFRTRYRIGFQKALNGEQLDLKEFYIKIANEYLYNFNDLQIRLTPYLGYQMTKKNRVELGLDYRLSQFINKSTKNDIWFRATWYISLN</sequence>
<organism evidence="2 4">
    <name type="scientific">Polaribacter dokdonensis DSW-5</name>
    <dbReference type="NCBI Taxonomy" id="1300348"/>
    <lineage>
        <taxon>Bacteria</taxon>
        <taxon>Pseudomonadati</taxon>
        <taxon>Bacteroidota</taxon>
        <taxon>Flavobacteriia</taxon>
        <taxon>Flavobacteriales</taxon>
        <taxon>Flavobacteriaceae</taxon>
    </lineage>
</organism>
<dbReference type="Pfam" id="PF10677">
    <property type="entry name" value="DUF2490"/>
    <property type="match status" value="1"/>
</dbReference>
<proteinExistence type="predicted"/>
<keyword evidence="5" id="KW-1185">Reference proteome</keyword>
<reference evidence="3 5" key="2">
    <citation type="submission" date="2016-10" db="EMBL/GenBank/DDBJ databases">
        <authorList>
            <person name="Varghese N."/>
            <person name="Submissions S."/>
        </authorList>
    </citation>
    <scope>NUCLEOTIDE SEQUENCE [LARGE SCALE GENOMIC DNA]</scope>
    <source>
        <strain evidence="3 5">DSW-5</strain>
    </source>
</reference>
<evidence type="ECO:0000313" key="5">
    <source>
        <dbReference type="Proteomes" id="UP000183071"/>
    </source>
</evidence>
<accession>A0A0N0CFL8</accession>
<evidence type="ECO:0000313" key="4">
    <source>
        <dbReference type="Proteomes" id="UP000037716"/>
    </source>
</evidence>
<evidence type="ECO:0000313" key="3">
    <source>
        <dbReference type="EMBL" id="SED95685.1"/>
    </source>
</evidence>
<dbReference type="Proteomes" id="UP000037716">
    <property type="component" value="Unassembled WGS sequence"/>
</dbReference>
<dbReference type="OrthoDB" id="1121653at2"/>
<protein>
    <recommendedName>
        <fullName evidence="6">DUF2490 domain-containing protein</fullName>
    </recommendedName>
</protein>
<feature type="chain" id="PRO_5005845693" description="DUF2490 domain-containing protein" evidence="1">
    <location>
        <begin position="21"/>
        <end position="218"/>
    </location>
</feature>
<dbReference type="STRING" id="1300348.I602_1664"/>
<dbReference type="AlphaFoldDB" id="A0A0N0CFL8"/>
<evidence type="ECO:0008006" key="6">
    <source>
        <dbReference type="Google" id="ProtNLM"/>
    </source>
</evidence>
<dbReference type="RefSeq" id="WP_053974238.1">
    <property type="nucleotide sequence ID" value="NZ_FNUE01000001.1"/>
</dbReference>
<gene>
    <name evidence="2" type="ORF">I602_1664</name>
    <name evidence="3" type="ORF">SAMN05444353_0103</name>
</gene>
<evidence type="ECO:0000256" key="1">
    <source>
        <dbReference type="SAM" id="SignalP"/>
    </source>
</evidence>
<feature type="signal peptide" evidence="1">
    <location>
        <begin position="1"/>
        <end position="20"/>
    </location>
</feature>
<dbReference type="PATRIC" id="fig|1300348.6.peg.1663"/>
<dbReference type="EMBL" id="FNUE01000001">
    <property type="protein sequence ID" value="SED95685.1"/>
    <property type="molecule type" value="Genomic_DNA"/>
</dbReference>
<name>A0A0N0CFL8_9FLAO</name>
<dbReference type="EMBL" id="LGBR01000001">
    <property type="protein sequence ID" value="KOY52104.1"/>
    <property type="molecule type" value="Genomic_DNA"/>
</dbReference>
<dbReference type="Proteomes" id="UP000183071">
    <property type="component" value="Unassembled WGS sequence"/>
</dbReference>
<dbReference type="InterPro" id="IPR019619">
    <property type="entry name" value="DUF2490"/>
</dbReference>
<comment type="caution">
    <text evidence="2">The sequence shown here is derived from an EMBL/GenBank/DDBJ whole genome shotgun (WGS) entry which is preliminary data.</text>
</comment>
<reference evidence="2 4" key="1">
    <citation type="submission" date="2015-07" db="EMBL/GenBank/DDBJ databases">
        <title>Genome of Polaribacter dokdonenesis DSW-5, isolated from seawater off Dokdo in Korea.</title>
        <authorList>
            <person name="Yoon K."/>
            <person name="Song J.Y."/>
            <person name="Kim J.F."/>
        </authorList>
    </citation>
    <scope>NUCLEOTIDE SEQUENCE [LARGE SCALE GENOMIC DNA]</scope>
    <source>
        <strain evidence="2 4">DSW-5</strain>
    </source>
</reference>
<keyword evidence="1" id="KW-0732">Signal</keyword>